<dbReference type="OrthoDB" id="10391819at2759"/>
<dbReference type="Proteomes" id="UP000007264">
    <property type="component" value="Unassembled WGS sequence"/>
</dbReference>
<evidence type="ECO:0000256" key="1">
    <source>
        <dbReference type="SAM" id="MobiDB-lite"/>
    </source>
</evidence>
<proteinExistence type="predicted"/>
<dbReference type="KEGG" id="csl:COCSUDRAFT_47410"/>
<dbReference type="EMBL" id="AGSI01000007">
    <property type="protein sequence ID" value="EIE23714.1"/>
    <property type="molecule type" value="Genomic_DNA"/>
</dbReference>
<dbReference type="AlphaFoldDB" id="I0YZ95"/>
<evidence type="ECO:0000313" key="3">
    <source>
        <dbReference type="EMBL" id="EIE23714.1"/>
    </source>
</evidence>
<reference evidence="3 4" key="1">
    <citation type="journal article" date="2012" name="Genome Biol.">
        <title>The genome of the polar eukaryotic microalga coccomyxa subellipsoidea reveals traits of cold adaptation.</title>
        <authorList>
            <person name="Blanc G."/>
            <person name="Agarkova I."/>
            <person name="Grimwood J."/>
            <person name="Kuo A."/>
            <person name="Brueggeman A."/>
            <person name="Dunigan D."/>
            <person name="Gurnon J."/>
            <person name="Ladunga I."/>
            <person name="Lindquist E."/>
            <person name="Lucas S."/>
            <person name="Pangilinan J."/>
            <person name="Proschold T."/>
            <person name="Salamov A."/>
            <person name="Schmutz J."/>
            <person name="Weeks D."/>
            <person name="Yamada T."/>
            <person name="Claverie J.M."/>
            <person name="Grigoriev I."/>
            <person name="Van Etten J."/>
            <person name="Lomsadze A."/>
            <person name="Borodovsky M."/>
        </authorList>
    </citation>
    <scope>NUCLEOTIDE SEQUENCE [LARGE SCALE GENOMIC DNA]</scope>
    <source>
        <strain evidence="3 4">C-169</strain>
    </source>
</reference>
<keyword evidence="2" id="KW-0732">Signal</keyword>
<dbReference type="RefSeq" id="XP_005648258.1">
    <property type="nucleotide sequence ID" value="XM_005648201.1"/>
</dbReference>
<keyword evidence="4" id="KW-1185">Reference proteome</keyword>
<feature type="chain" id="PRO_5003637379" evidence="2">
    <location>
        <begin position="23"/>
        <end position="431"/>
    </location>
</feature>
<sequence length="431" mass="45149">MKLYKALFVLYLAAVAVNIANGQGSGNGNDNGQYNVGGGNGGANGNNNLGNLNGNGNGAYNTGNQNGNVNGNYNIGNLNGNGNGRANTGSNNGNVNGNGNVGSSNGNNNGIGNVGDGNGNGNGNANGVGDPIFTGFAGRSFEFMGLPGHFYNVMSERNHQISAKLKVGVMWDHNGTYMEGIGFHYRSHKVVIELSADTVTVTLDGKPLTIAAGQNELDHIVESADVDAALTVNWQKHRADLGESVELQTELMRVLVWVTAAGTVDEGGVEQPAYLNFDTTLLAAPLGNEMSGIVGETYERLLAGADKVTDPSHPLYIADDFIFHGKFEEEQYTMAGYFDDGSHALSLLGKKMISASRRLLTEAASRMEFPLRAGGGRDNAARRHLAEGMRPASAAAVQFPIHASGHGIIRKLAVRPAAAAKFTATGGRRGL</sequence>
<dbReference type="GeneID" id="17041706"/>
<name>I0YZ95_COCSC</name>
<comment type="caution">
    <text evidence="3">The sequence shown here is derived from an EMBL/GenBank/DDBJ whole genome shotgun (WGS) entry which is preliminary data.</text>
</comment>
<feature type="compositionally biased region" description="Low complexity" evidence="1">
    <location>
        <begin position="84"/>
        <end position="111"/>
    </location>
</feature>
<organism evidence="3 4">
    <name type="scientific">Coccomyxa subellipsoidea (strain C-169)</name>
    <name type="common">Green microalga</name>
    <dbReference type="NCBI Taxonomy" id="574566"/>
    <lineage>
        <taxon>Eukaryota</taxon>
        <taxon>Viridiplantae</taxon>
        <taxon>Chlorophyta</taxon>
        <taxon>core chlorophytes</taxon>
        <taxon>Trebouxiophyceae</taxon>
        <taxon>Trebouxiophyceae incertae sedis</taxon>
        <taxon>Coccomyxaceae</taxon>
        <taxon>Coccomyxa</taxon>
        <taxon>Coccomyxa subellipsoidea</taxon>
    </lineage>
</organism>
<evidence type="ECO:0000313" key="4">
    <source>
        <dbReference type="Proteomes" id="UP000007264"/>
    </source>
</evidence>
<gene>
    <name evidence="3" type="ORF">COCSUDRAFT_47410</name>
</gene>
<dbReference type="STRING" id="574566.I0YZ95"/>
<feature type="region of interest" description="Disordered" evidence="1">
    <location>
        <begin position="84"/>
        <end position="118"/>
    </location>
</feature>
<evidence type="ECO:0000256" key="2">
    <source>
        <dbReference type="SAM" id="SignalP"/>
    </source>
</evidence>
<protein>
    <submittedName>
        <fullName evidence="3">Uncharacterized protein</fullName>
    </submittedName>
</protein>
<accession>I0YZ95</accession>
<feature type="signal peptide" evidence="2">
    <location>
        <begin position="1"/>
        <end position="22"/>
    </location>
</feature>